<evidence type="ECO:0000256" key="9">
    <source>
        <dbReference type="ARBA" id="ARBA00023136"/>
    </source>
</evidence>
<dbReference type="Pfam" id="PF22572">
    <property type="entry name" value="GPR158_179_EC"/>
    <property type="match status" value="1"/>
</dbReference>
<dbReference type="KEGG" id="ipu:108270634"/>
<keyword evidence="9 18" id="KW-0472">Membrane</keyword>
<evidence type="ECO:0000256" key="11">
    <source>
        <dbReference type="ARBA" id="ARBA00023170"/>
    </source>
</evidence>
<feature type="compositionally biased region" description="Basic and acidic residues" evidence="17">
    <location>
        <begin position="1315"/>
        <end position="1328"/>
    </location>
</feature>
<dbReference type="GeneID" id="108270634"/>
<comment type="similarity">
    <text evidence="2">Belongs to the G-protein coupled receptor 3 family.</text>
</comment>
<feature type="region of interest" description="Disordered" evidence="17">
    <location>
        <begin position="1315"/>
        <end position="1349"/>
    </location>
</feature>
<proteinExistence type="inferred from homology"/>
<evidence type="ECO:0000256" key="13">
    <source>
        <dbReference type="ARBA" id="ARBA00023224"/>
    </source>
</evidence>
<dbReference type="PANTHER" id="PTHR32546:SF7">
    <property type="entry name" value="G-PROTEIN COUPLED RECEPTOR 179-RELATED"/>
    <property type="match status" value="1"/>
</dbReference>
<gene>
    <name evidence="22" type="primary">gpr179</name>
</gene>
<evidence type="ECO:0000256" key="10">
    <source>
        <dbReference type="ARBA" id="ARBA00023157"/>
    </source>
</evidence>
<protein>
    <submittedName>
        <fullName evidence="22">Probable G-protein coupled receptor 158</fullName>
    </submittedName>
</protein>
<keyword evidence="5 19" id="KW-0732">Signal</keyword>
<reference evidence="21" key="1">
    <citation type="journal article" date="2016" name="Nat. Commun.">
        <title>The channel catfish genome sequence provides insights into the evolution of scale formation in teleosts.</title>
        <authorList>
            <person name="Liu Z."/>
            <person name="Liu S."/>
            <person name="Yao J."/>
            <person name="Bao L."/>
            <person name="Zhang J."/>
            <person name="Li Y."/>
            <person name="Jiang C."/>
            <person name="Sun L."/>
            <person name="Wang R."/>
            <person name="Zhang Y."/>
            <person name="Zhou T."/>
            <person name="Zeng Q."/>
            <person name="Fu Q."/>
            <person name="Gao S."/>
            <person name="Li N."/>
            <person name="Koren S."/>
            <person name="Jiang Y."/>
            <person name="Zimin A."/>
            <person name="Xu P."/>
            <person name="Phillippy A.M."/>
            <person name="Geng X."/>
            <person name="Song L."/>
            <person name="Sun F."/>
            <person name="Li C."/>
            <person name="Wang X."/>
            <person name="Chen A."/>
            <person name="Jin Y."/>
            <person name="Yuan Z."/>
            <person name="Yang Y."/>
            <person name="Tan S."/>
            <person name="Peatman E."/>
            <person name="Lu J."/>
            <person name="Qin Z."/>
            <person name="Dunham R."/>
            <person name="Li Z."/>
            <person name="Sonstegard T."/>
            <person name="Feng J."/>
            <person name="Danzmann R.G."/>
            <person name="Schroeder S."/>
            <person name="Scheffler B."/>
            <person name="Duke M.V."/>
            <person name="Ballard L."/>
            <person name="Kucuktas H."/>
            <person name="Kaltenboeck L."/>
            <person name="Liu H."/>
            <person name="Armbruster J."/>
            <person name="Xie Y."/>
            <person name="Kirby M.L."/>
            <person name="Tian Y."/>
            <person name="Flanagan M.E."/>
            <person name="Mu W."/>
            <person name="Waldbieser G.C."/>
        </authorList>
    </citation>
    <scope>NUCLEOTIDE SEQUENCE [LARGE SCALE GENOMIC DNA]</scope>
    <source>
        <strain evidence="21">SDA103</strain>
    </source>
</reference>
<dbReference type="Proteomes" id="UP000221080">
    <property type="component" value="Chromosome 10"/>
</dbReference>
<evidence type="ECO:0000313" key="21">
    <source>
        <dbReference type="Proteomes" id="UP000221080"/>
    </source>
</evidence>
<feature type="compositionally biased region" description="Polar residues" evidence="17">
    <location>
        <begin position="904"/>
        <end position="913"/>
    </location>
</feature>
<keyword evidence="12" id="KW-0325">Glycoprotein</keyword>
<feature type="compositionally biased region" description="Basic and acidic residues" evidence="17">
    <location>
        <begin position="888"/>
        <end position="903"/>
    </location>
</feature>
<dbReference type="RefSeq" id="XP_017332949.2">
    <property type="nucleotide sequence ID" value="XM_017477460.2"/>
</dbReference>
<dbReference type="PANTHER" id="PTHR32546">
    <property type="entry name" value="G-PROTEIN COUPLED RECEPTOR 158-RELATED"/>
    <property type="match status" value="1"/>
</dbReference>
<feature type="transmembrane region" description="Helical" evidence="18">
    <location>
        <begin position="410"/>
        <end position="435"/>
    </location>
</feature>
<evidence type="ECO:0000256" key="6">
    <source>
        <dbReference type="ARBA" id="ARBA00022989"/>
    </source>
</evidence>
<evidence type="ECO:0000256" key="16">
    <source>
        <dbReference type="ARBA" id="ARBA00034104"/>
    </source>
</evidence>
<dbReference type="InterPro" id="IPR017978">
    <property type="entry name" value="GPCR_3_C"/>
</dbReference>
<evidence type="ECO:0000256" key="5">
    <source>
        <dbReference type="ARBA" id="ARBA00022729"/>
    </source>
</evidence>
<organism evidence="21 22">
    <name type="scientific">Ictalurus punctatus</name>
    <name type="common">Channel catfish</name>
    <name type="synonym">Silurus punctatus</name>
    <dbReference type="NCBI Taxonomy" id="7998"/>
    <lineage>
        <taxon>Eukaryota</taxon>
        <taxon>Metazoa</taxon>
        <taxon>Chordata</taxon>
        <taxon>Craniata</taxon>
        <taxon>Vertebrata</taxon>
        <taxon>Euteleostomi</taxon>
        <taxon>Actinopterygii</taxon>
        <taxon>Neopterygii</taxon>
        <taxon>Teleostei</taxon>
        <taxon>Ostariophysi</taxon>
        <taxon>Siluriformes</taxon>
        <taxon>Ictaluridae</taxon>
        <taxon>Ictalurus</taxon>
    </lineage>
</organism>
<feature type="region of interest" description="Disordered" evidence="17">
    <location>
        <begin position="1374"/>
        <end position="1402"/>
    </location>
</feature>
<feature type="region of interest" description="Disordered" evidence="17">
    <location>
        <begin position="756"/>
        <end position="779"/>
    </location>
</feature>
<evidence type="ECO:0000256" key="15">
    <source>
        <dbReference type="ARBA" id="ARBA00023273"/>
    </source>
</evidence>
<name>A0A2D0RR25_ICTPU</name>
<dbReference type="Pfam" id="PF00003">
    <property type="entry name" value="7tm_3"/>
    <property type="match status" value="1"/>
</dbReference>
<dbReference type="GO" id="GO:0045211">
    <property type="term" value="C:postsynaptic membrane"/>
    <property type="evidence" value="ECO:0007669"/>
    <property type="project" value="UniProtKB-SubCell"/>
</dbReference>
<keyword evidence="13" id="KW-0807">Transducer</keyword>
<evidence type="ECO:0000256" key="3">
    <source>
        <dbReference type="ARBA" id="ARBA00022475"/>
    </source>
</evidence>
<feature type="domain" description="G-protein coupled receptors family 3 profile" evidence="20">
    <location>
        <begin position="412"/>
        <end position="662"/>
    </location>
</feature>
<feature type="compositionally biased region" description="Polar residues" evidence="17">
    <location>
        <begin position="875"/>
        <end position="885"/>
    </location>
</feature>
<evidence type="ECO:0000256" key="14">
    <source>
        <dbReference type="ARBA" id="ARBA00023257"/>
    </source>
</evidence>
<keyword evidence="8" id="KW-0297">G-protein coupled receptor</keyword>
<feature type="transmembrane region" description="Helical" evidence="18">
    <location>
        <begin position="482"/>
        <end position="500"/>
    </location>
</feature>
<keyword evidence="21" id="KW-1185">Reference proteome</keyword>
<keyword evidence="11 22" id="KW-0675">Receptor</keyword>
<evidence type="ECO:0000256" key="17">
    <source>
        <dbReference type="SAM" id="MobiDB-lite"/>
    </source>
</evidence>
<feature type="transmembrane region" description="Helical" evidence="18">
    <location>
        <begin position="521"/>
        <end position="545"/>
    </location>
</feature>
<feature type="region of interest" description="Disordered" evidence="17">
    <location>
        <begin position="1437"/>
        <end position="1467"/>
    </location>
</feature>
<keyword evidence="10" id="KW-1015">Disulfide bond</keyword>
<evidence type="ECO:0000256" key="7">
    <source>
        <dbReference type="ARBA" id="ARBA00023018"/>
    </source>
</evidence>
<keyword evidence="4 18" id="KW-0812">Transmembrane</keyword>
<feature type="transmembrane region" description="Helical" evidence="18">
    <location>
        <begin position="447"/>
        <end position="470"/>
    </location>
</feature>
<dbReference type="CDD" id="cd15293">
    <property type="entry name" value="7tmC_GPR158-like"/>
    <property type="match status" value="1"/>
</dbReference>
<feature type="region of interest" description="Disordered" evidence="17">
    <location>
        <begin position="863"/>
        <end position="913"/>
    </location>
</feature>
<dbReference type="OrthoDB" id="5823771at2759"/>
<dbReference type="InterPro" id="IPR054714">
    <property type="entry name" value="GPR158_179_extracellular"/>
</dbReference>
<feature type="compositionally biased region" description="Polar residues" evidence="17">
    <location>
        <begin position="1382"/>
        <end position="1402"/>
    </location>
</feature>
<evidence type="ECO:0000256" key="8">
    <source>
        <dbReference type="ARBA" id="ARBA00023040"/>
    </source>
</evidence>
<keyword evidence="3" id="KW-1003">Cell membrane</keyword>
<dbReference type="InterPro" id="IPR043458">
    <property type="entry name" value="GPR158/179"/>
</dbReference>
<evidence type="ECO:0000256" key="4">
    <source>
        <dbReference type="ARBA" id="ARBA00022692"/>
    </source>
</evidence>
<keyword evidence="15" id="KW-0966">Cell projection</keyword>
<feature type="compositionally biased region" description="Polar residues" evidence="17">
    <location>
        <begin position="1437"/>
        <end position="1449"/>
    </location>
</feature>
<feature type="region of interest" description="Disordered" evidence="17">
    <location>
        <begin position="1016"/>
        <end position="1051"/>
    </location>
</feature>
<feature type="region of interest" description="Disordered" evidence="17">
    <location>
        <begin position="948"/>
        <end position="982"/>
    </location>
</feature>
<dbReference type="PROSITE" id="PS50259">
    <property type="entry name" value="G_PROTEIN_RECEP_F3_4"/>
    <property type="match status" value="1"/>
</dbReference>
<dbReference type="STRING" id="7998.ENSIPUP00000017553"/>
<keyword evidence="7" id="KW-0770">Synapse</keyword>
<accession>A0A2D0RR25</accession>
<feature type="transmembrane region" description="Helical" evidence="18">
    <location>
        <begin position="638"/>
        <end position="659"/>
    </location>
</feature>
<evidence type="ECO:0000256" key="12">
    <source>
        <dbReference type="ARBA" id="ARBA00023180"/>
    </source>
</evidence>
<evidence type="ECO:0000256" key="2">
    <source>
        <dbReference type="ARBA" id="ARBA00007242"/>
    </source>
</evidence>
<dbReference type="GO" id="GO:0004930">
    <property type="term" value="F:G protein-coupled receptor activity"/>
    <property type="evidence" value="ECO:0007669"/>
    <property type="project" value="UniProtKB-KW"/>
</dbReference>
<comment type="subcellular location">
    <subcellularLocation>
        <location evidence="1">Cell projection</location>
        <location evidence="1">Neuron projection</location>
    </subcellularLocation>
    <subcellularLocation>
        <location evidence="16">Postsynaptic cell membrane</location>
        <topology evidence="16">Multi-pass membrane protein</topology>
    </subcellularLocation>
</comment>
<sequence length="1606" mass="179314">MSFADKLPILLLLSSLVSAQLGRNSDSTTSSIQEATPSASNTSYAVEDELAGSMQPPSVSTQPQVAVKEQEQVWSVPENYLYTGDASLLSSSSCRNSFQLTDQNGAIPQDIKALLYKSTVSLTNTVNFLNLIFQASELRETSVREDIEWYHALIRSMLVGERPSLVRHALLSFDADPTAPQPQLVLWASKDSSQDIYLQDLTLAWEKPDLLPHGLDQSWFTLLKSNSPSFPSLSKQVLLNDLSTLDTPKWTYGGIYVTNSSGLQWGETPFLECKDGRFLPGWLLSLSMPFYGLKPDLSPEFRGVIRLDVNIQDFDVNQCATGDFWFADTHQCNRTSMECEPIPRQGFRLGQYCCRCKEGYYSLPDVTEDQLDDGSSSTQGCYPTIPVCVPCYPGCKHCQNGSPCWVQEDWHLRAVLLTVHCFFMALVLISMLRVYQCRSSRPIRASGLLLLEIILFGSLLLYFPVLIIFFKPSTFRCILLRWVRLLGFSVVYGTVSLKMYRVLNVFLSCTAQRVPYMSSTSVLRMLGVMVLIVKWFLCAWTVGVLQNWDRNIPLLITLATSDGQSFRVCDLDRWDYMMAMAELLFLCWGSSLGSAVKAVPAAFHEPRYMSIAINNELLFSTMFHLLRFIKPSLHPDWMLLLFFIHIHVTITVTLGLLFFPKLLHVSQLASEIYEDEVDLRRSCLHLNNSFTSACWSDHNLDPDDIRGELKKLYAQLEVHKTKKMENNNPHLQKKRSSRLTFGRSLIRRIAEIPESMSLQGSRKDKDTSGAGGTLKGSGSCLATSESARVIMRSETAKPSPERQKCLPLRDASVKNCTNKRASETESIDTAPLFCKSVSAQNLALDNNFLHPVSTRVQKSFSFTEKHRDHYPRSPAKSTVDTSRVLKTSPKDKSFDKAEVKEEQPTGTNTSNQANVTCALSEQETLTQKLTSPPTLLYVCPWEFASSLPSSSPPVAKGGSSLDSDVESSRPNPPISSSAPGSPYSFAKPMARCGISFHSATQTLLLARGLVAKKGSGRYSSKNELEGTSQHTRSVTLSSAIKSGKKTPQAPIRSMTCVDSKPCLVKQAAIRASPERNSVSTVPPRIHLWESEDVEYENIIQCQNSGRTRLCLTPSIERTNPSWHHDKASLTVPRSTGCRWDVPNKTCRQSSIADICPWEAKQQDQLQPKGFCDDDLTCEEDSKHMQITTGDKRIRPWEPLGQTSRINSKARKGTEQHQSHTEAEVFPCNVKEDSAKSVSEATKPTERVIYVNPQPDTKKQSRQETLRTDICPWETKSLTTPSPRHRLTKQLTGTADMDICPWDFPEGSSCQLEKLPKTDAENPSDDVKKTKSAPNPPTKQLTSTAETCPWDFPDSPSIVKEVYLLETEEASLKPNQEDMGLPSQVSTTKKTHSCSQEADTTGRSEGITITKEADTSVLQKESVHAKICLWETITLESEQPGKSSQKQTGLHVNRDPVHTGEPEKQIQKTKNAYAEICPWETEQSPKKPQSPNYLQAYICPWELEVSGKSKMQTSVCVDISLWGSERPASTKDSVSEKTEEDTCAHTVQRAKANPPLTRCDALCPWEMKGGSIEHDNNSDIFTWEEPIAEEESDAETAAEAFIFPPDS</sequence>
<evidence type="ECO:0000256" key="18">
    <source>
        <dbReference type="SAM" id="Phobius"/>
    </source>
</evidence>
<dbReference type="GO" id="GO:0043005">
    <property type="term" value="C:neuron projection"/>
    <property type="evidence" value="ECO:0007669"/>
    <property type="project" value="UniProtKB-SubCell"/>
</dbReference>
<reference evidence="22" key="2">
    <citation type="submission" date="2025-08" db="UniProtKB">
        <authorList>
            <consortium name="RefSeq"/>
        </authorList>
    </citation>
    <scope>IDENTIFICATION</scope>
    <source>
        <tissue evidence="22">Blood</tissue>
    </source>
</reference>
<evidence type="ECO:0000313" key="22">
    <source>
        <dbReference type="RefSeq" id="XP_017332949.2"/>
    </source>
</evidence>
<feature type="compositionally biased region" description="Polar residues" evidence="17">
    <location>
        <begin position="1017"/>
        <end position="1040"/>
    </location>
</feature>
<feature type="chain" id="PRO_5037988336" evidence="19">
    <location>
        <begin position="20"/>
        <end position="1606"/>
    </location>
</feature>
<evidence type="ECO:0000259" key="20">
    <source>
        <dbReference type="PROSITE" id="PS50259"/>
    </source>
</evidence>
<keyword evidence="6 18" id="KW-1133">Transmembrane helix</keyword>
<feature type="transmembrane region" description="Helical" evidence="18">
    <location>
        <begin position="576"/>
        <end position="596"/>
    </location>
</feature>
<feature type="compositionally biased region" description="Basic and acidic residues" evidence="17">
    <location>
        <begin position="1451"/>
        <end position="1465"/>
    </location>
</feature>
<dbReference type="CTD" id="440435"/>
<evidence type="ECO:0000256" key="19">
    <source>
        <dbReference type="SAM" id="SignalP"/>
    </source>
</evidence>
<evidence type="ECO:0000256" key="1">
    <source>
        <dbReference type="ARBA" id="ARBA00004487"/>
    </source>
</evidence>
<feature type="signal peptide" evidence="19">
    <location>
        <begin position="1"/>
        <end position="19"/>
    </location>
</feature>
<keyword evidence="14" id="KW-0628">Postsynaptic cell membrane</keyword>